<organism evidence="2">
    <name type="scientific">Oryza punctata</name>
    <name type="common">Red rice</name>
    <dbReference type="NCBI Taxonomy" id="4537"/>
    <lineage>
        <taxon>Eukaryota</taxon>
        <taxon>Viridiplantae</taxon>
        <taxon>Streptophyta</taxon>
        <taxon>Embryophyta</taxon>
        <taxon>Tracheophyta</taxon>
        <taxon>Spermatophyta</taxon>
        <taxon>Magnoliopsida</taxon>
        <taxon>Liliopsida</taxon>
        <taxon>Poales</taxon>
        <taxon>Poaceae</taxon>
        <taxon>BOP clade</taxon>
        <taxon>Oryzoideae</taxon>
        <taxon>Oryzeae</taxon>
        <taxon>Oryzinae</taxon>
        <taxon>Oryza</taxon>
    </lineage>
</organism>
<evidence type="ECO:0000313" key="3">
    <source>
        <dbReference type="Proteomes" id="UP000026962"/>
    </source>
</evidence>
<dbReference type="EnsemblPlants" id="OPUNC08G03490.1">
    <property type="protein sequence ID" value="OPUNC08G03490.1"/>
    <property type="gene ID" value="OPUNC08G03490"/>
</dbReference>
<proteinExistence type="predicted"/>
<feature type="compositionally biased region" description="Basic and acidic residues" evidence="1">
    <location>
        <begin position="125"/>
        <end position="143"/>
    </location>
</feature>
<evidence type="ECO:0000256" key="1">
    <source>
        <dbReference type="SAM" id="MobiDB-lite"/>
    </source>
</evidence>
<sequence>MLGWRLAFGSSGHFRAGLAQARPNGRAVPCRPACLNLRPRHGPTTGRASPAHFRVMLDRAFLVLGHRALGRPEKARPKSQLYNIWCPCSLSFMSDEHRTESREAKRTRVVDTAATGRRSWSAGPADRRRSIAVGRDDGERDTHSLALSEAASNVRMEYTVSSS</sequence>
<dbReference type="Proteomes" id="UP000026962">
    <property type="component" value="Chromosome 8"/>
</dbReference>
<reference evidence="2" key="2">
    <citation type="submission" date="2018-05" db="EMBL/GenBank/DDBJ databases">
        <title>OpunRS2 (Oryza punctata Reference Sequence Version 2).</title>
        <authorList>
            <person name="Zhang J."/>
            <person name="Kudrna D."/>
            <person name="Lee S."/>
            <person name="Talag J."/>
            <person name="Welchert J."/>
            <person name="Wing R.A."/>
        </authorList>
    </citation>
    <scope>NUCLEOTIDE SEQUENCE [LARGE SCALE GENOMIC DNA]</scope>
</reference>
<dbReference type="HOGENOM" id="CLU_1629737_0_0_1"/>
<reference evidence="2" key="1">
    <citation type="submission" date="2015-04" db="UniProtKB">
        <authorList>
            <consortium name="EnsemblPlants"/>
        </authorList>
    </citation>
    <scope>IDENTIFICATION</scope>
</reference>
<accession>A0A0E0LRI1</accession>
<dbReference type="AlphaFoldDB" id="A0A0E0LRI1"/>
<dbReference type="Gramene" id="OPUNC08G03490.1">
    <property type="protein sequence ID" value="OPUNC08G03490.1"/>
    <property type="gene ID" value="OPUNC08G03490"/>
</dbReference>
<protein>
    <submittedName>
        <fullName evidence="2">Uncharacterized protein</fullName>
    </submittedName>
</protein>
<keyword evidence="3" id="KW-1185">Reference proteome</keyword>
<evidence type="ECO:0000313" key="2">
    <source>
        <dbReference type="EnsemblPlants" id="OPUNC08G03490.1"/>
    </source>
</evidence>
<name>A0A0E0LRI1_ORYPU</name>
<feature type="region of interest" description="Disordered" evidence="1">
    <location>
        <begin position="115"/>
        <end position="143"/>
    </location>
</feature>